<sequence length="105" mass="12174">MSEENTADWSSKVRTNKPFRLIKRHLSERKATGEDATLDSLEILMPHPHCYSPTRLCLEAIRKQHKYRVHTRALIGVNYYTVAQCRRSVRLGGIPYAAFSLRNVF</sequence>
<proteinExistence type="predicted"/>
<evidence type="ECO:0000313" key="1">
    <source>
        <dbReference type="EMBL" id="PBC27137.1"/>
    </source>
</evidence>
<keyword evidence="2" id="KW-1185">Reference proteome</keyword>
<organism evidence="1 2">
    <name type="scientific">Apis cerana cerana</name>
    <name type="common">Oriental honeybee</name>
    <dbReference type="NCBI Taxonomy" id="94128"/>
    <lineage>
        <taxon>Eukaryota</taxon>
        <taxon>Metazoa</taxon>
        <taxon>Ecdysozoa</taxon>
        <taxon>Arthropoda</taxon>
        <taxon>Hexapoda</taxon>
        <taxon>Insecta</taxon>
        <taxon>Pterygota</taxon>
        <taxon>Neoptera</taxon>
        <taxon>Endopterygota</taxon>
        <taxon>Hymenoptera</taxon>
        <taxon>Apocrita</taxon>
        <taxon>Aculeata</taxon>
        <taxon>Apoidea</taxon>
        <taxon>Anthophila</taxon>
        <taxon>Apidae</taxon>
        <taxon>Apis</taxon>
    </lineage>
</organism>
<dbReference type="Proteomes" id="UP000242457">
    <property type="component" value="Unassembled WGS sequence"/>
</dbReference>
<reference evidence="1 2" key="1">
    <citation type="submission" date="2014-07" db="EMBL/GenBank/DDBJ databases">
        <title>Genomic and transcriptomic analysis on Apis cerana provide comprehensive insights into honey bee biology.</title>
        <authorList>
            <person name="Diao Q."/>
            <person name="Sun L."/>
            <person name="Zheng H."/>
            <person name="Zheng H."/>
            <person name="Xu S."/>
            <person name="Wang S."/>
            <person name="Zeng Z."/>
            <person name="Hu F."/>
            <person name="Su S."/>
            <person name="Wu J."/>
        </authorList>
    </citation>
    <scope>NUCLEOTIDE SEQUENCE [LARGE SCALE GENOMIC DNA]</scope>
    <source>
        <tissue evidence="1">Pupae without intestine</tissue>
    </source>
</reference>
<gene>
    <name evidence="1" type="ORF">APICC_00971</name>
</gene>
<protein>
    <submittedName>
        <fullName evidence="1">Uncharacterized protein</fullName>
    </submittedName>
</protein>
<name>A0A2A3E5X3_APICC</name>
<evidence type="ECO:0000313" key="2">
    <source>
        <dbReference type="Proteomes" id="UP000242457"/>
    </source>
</evidence>
<dbReference type="AlphaFoldDB" id="A0A2A3E5X3"/>
<dbReference type="EMBL" id="KZ288357">
    <property type="protein sequence ID" value="PBC27137.1"/>
    <property type="molecule type" value="Genomic_DNA"/>
</dbReference>
<accession>A0A2A3E5X3</accession>